<evidence type="ECO:0000313" key="2">
    <source>
        <dbReference type="EMBL" id="MEX5729880.1"/>
    </source>
</evidence>
<evidence type="ECO:0000259" key="1">
    <source>
        <dbReference type="Pfam" id="PF25362"/>
    </source>
</evidence>
<dbReference type="InterPro" id="IPR057446">
    <property type="entry name" value="PH_bac"/>
</dbReference>
<protein>
    <recommendedName>
        <fullName evidence="1">PH domain-containing protein</fullName>
    </recommendedName>
</protein>
<comment type="caution">
    <text evidence="2">The sequence shown here is derived from an EMBL/GenBank/DDBJ whole genome shotgun (WGS) entry which is preliminary data.</text>
</comment>
<feature type="domain" description="PH" evidence="1">
    <location>
        <begin position="3"/>
        <end position="102"/>
    </location>
</feature>
<organism evidence="2 3">
    <name type="scientific">Rhodovulum iodosum</name>
    <dbReference type="NCBI Taxonomy" id="68291"/>
    <lineage>
        <taxon>Bacteria</taxon>
        <taxon>Pseudomonadati</taxon>
        <taxon>Pseudomonadota</taxon>
        <taxon>Alphaproteobacteria</taxon>
        <taxon>Rhodobacterales</taxon>
        <taxon>Paracoccaceae</taxon>
        <taxon>Rhodovulum</taxon>
    </lineage>
</organism>
<dbReference type="Pfam" id="PF25362">
    <property type="entry name" value="bPH_11"/>
    <property type="match status" value="1"/>
</dbReference>
<reference evidence="2 3" key="1">
    <citation type="submission" date="2024-06" db="EMBL/GenBank/DDBJ databases">
        <title>Genome of Rhodovulum iodosum, a marine photoferrotroph.</title>
        <authorList>
            <person name="Bianchini G."/>
            <person name="Nikeleit V."/>
            <person name="Kappler A."/>
            <person name="Bryce C."/>
            <person name="Sanchez-Baracaldo P."/>
        </authorList>
    </citation>
    <scope>NUCLEOTIDE SEQUENCE [LARGE SCALE GENOMIC DNA]</scope>
    <source>
        <strain evidence="2 3">UT/N1</strain>
    </source>
</reference>
<keyword evidence="3" id="KW-1185">Reference proteome</keyword>
<evidence type="ECO:0000313" key="3">
    <source>
        <dbReference type="Proteomes" id="UP001560019"/>
    </source>
</evidence>
<accession>A0ABV3XYN7</accession>
<dbReference type="EMBL" id="JBEHHI010000003">
    <property type="protein sequence ID" value="MEX5729880.1"/>
    <property type="molecule type" value="Genomic_DNA"/>
</dbReference>
<sequence>MKQGNYLGTTIGGRWWRRDRAKGYFARGNGHLTLDAHGLRFKRLLLEDEVVIPWGAMRGASLVTAHAGQWILGRPVLKIDWRRDGRALASGFYLGRDRAAMRRFADDLNRRIGQA</sequence>
<name>A0ABV3XYN7_9RHOB</name>
<dbReference type="Proteomes" id="UP001560019">
    <property type="component" value="Unassembled WGS sequence"/>
</dbReference>
<gene>
    <name evidence="2" type="ORF">Ga0609869_003233</name>
</gene>
<proteinExistence type="predicted"/>